<protein>
    <submittedName>
        <fullName evidence="1">Transposase,IS30 family protein</fullName>
    </submittedName>
</protein>
<dbReference type="Proteomes" id="UP000027182">
    <property type="component" value="Chromosome"/>
</dbReference>
<dbReference type="PATRIC" id="fig|1316930.3.peg.40"/>
<dbReference type="EMBL" id="CP005933">
    <property type="protein sequence ID" value="AIA33631.1"/>
    <property type="molecule type" value="Genomic_DNA"/>
</dbReference>
<reference evidence="1 2" key="1">
    <citation type="submission" date="2013-04" db="EMBL/GenBank/DDBJ databases">
        <authorList>
            <person name="Lin L."/>
            <person name="Zeng Z."/>
            <person name="Xie J."/>
            <person name="Luo L."/>
            <person name="Yang Z."/>
            <person name="Liang W."/>
            <person name="Lin H."/>
            <person name="Dong C."/>
            <person name="Sun Y."/>
        </authorList>
    </citation>
    <scope>NUCLEOTIDE SEQUENCE [LARGE SCALE GENOMIC DNA]</scope>
    <source>
        <strain evidence="1 2">CQ-W70</strain>
    </source>
</reference>
<dbReference type="HOGENOM" id="CLU_3063627_0_0_14"/>
<name>A0A059Y7J8_MYCBV</name>
<organism evidence="1 2">
    <name type="scientific">Mycoplasmopsis bovis CQ-W70</name>
    <dbReference type="NCBI Taxonomy" id="1316930"/>
    <lineage>
        <taxon>Bacteria</taxon>
        <taxon>Bacillati</taxon>
        <taxon>Mycoplasmatota</taxon>
        <taxon>Mycoplasmoidales</taxon>
        <taxon>Metamycoplasmataceae</taxon>
        <taxon>Mycoplasmopsis</taxon>
    </lineage>
</organism>
<dbReference type="KEGG" id="mbq:K668_00195"/>
<sequence length="53" mass="6112">MIESIKEIFHCHPYSSSEKGSIKNAHRLLRRYIPKGKSIDKYVGQDLKPIADL</sequence>
<dbReference type="AlphaFoldDB" id="A0A059Y7J8"/>
<evidence type="ECO:0000313" key="1">
    <source>
        <dbReference type="EMBL" id="AIA33631.1"/>
    </source>
</evidence>
<accession>A0A059Y7J8</accession>
<proteinExistence type="predicted"/>
<gene>
    <name evidence="1" type="ORF">K668_00195</name>
</gene>
<evidence type="ECO:0000313" key="2">
    <source>
        <dbReference type="Proteomes" id="UP000027182"/>
    </source>
</evidence>